<dbReference type="PANTHER" id="PTHR43736:SF4">
    <property type="entry name" value="SLR1690 PROTEIN"/>
    <property type="match status" value="1"/>
</dbReference>
<accession>A0A1M5E659</accession>
<dbReference type="EMBL" id="FQTV01000013">
    <property type="protein sequence ID" value="SHF74552.1"/>
    <property type="molecule type" value="Genomic_DNA"/>
</dbReference>
<evidence type="ECO:0000259" key="1">
    <source>
        <dbReference type="PROSITE" id="PS51462"/>
    </source>
</evidence>
<dbReference type="SUPFAM" id="SSF46785">
    <property type="entry name" value="Winged helix' DNA-binding domain"/>
    <property type="match status" value="1"/>
</dbReference>
<dbReference type="Gene3D" id="3.90.79.10">
    <property type="entry name" value="Nucleoside Triphosphate Pyrophosphohydrolase"/>
    <property type="match status" value="1"/>
</dbReference>
<gene>
    <name evidence="2" type="ORF">SAMN05444405_11324</name>
</gene>
<dbReference type="Gene3D" id="1.10.10.10">
    <property type="entry name" value="Winged helix-like DNA-binding domain superfamily/Winged helix DNA-binding domain"/>
    <property type="match status" value="1"/>
</dbReference>
<evidence type="ECO:0000313" key="3">
    <source>
        <dbReference type="Proteomes" id="UP000184509"/>
    </source>
</evidence>
<dbReference type="Proteomes" id="UP000184509">
    <property type="component" value="Unassembled WGS sequence"/>
</dbReference>
<keyword evidence="3" id="KW-1185">Reference proteome</keyword>
<organism evidence="2 3">
    <name type="scientific">Bacteroides luti</name>
    <dbReference type="NCBI Taxonomy" id="1297750"/>
    <lineage>
        <taxon>Bacteria</taxon>
        <taxon>Pseudomonadati</taxon>
        <taxon>Bacteroidota</taxon>
        <taxon>Bacteroidia</taxon>
        <taxon>Bacteroidales</taxon>
        <taxon>Bacteroidaceae</taxon>
        <taxon>Bacteroides</taxon>
    </lineage>
</organism>
<dbReference type="InterPro" id="IPR036388">
    <property type="entry name" value="WH-like_DNA-bd_sf"/>
</dbReference>
<dbReference type="InterPro" id="IPR015797">
    <property type="entry name" value="NUDIX_hydrolase-like_dom_sf"/>
</dbReference>
<dbReference type="PANTHER" id="PTHR43736">
    <property type="entry name" value="ADP-RIBOSE PYROPHOSPHATASE"/>
    <property type="match status" value="1"/>
</dbReference>
<dbReference type="RefSeq" id="WP_073402762.1">
    <property type="nucleotide sequence ID" value="NZ_FQTV01000013.1"/>
</dbReference>
<name>A0A1M5E659_9BACE</name>
<dbReference type="InterPro" id="IPR054105">
    <property type="entry name" value="WHD_NrtR"/>
</dbReference>
<sequence length="252" mass="29649">MERDIDIDKLVNPHVSVDCVLIGFDGEQLKVLLVKQVGQESVNGYTDMKLPGSLIYEDEDLDEAAQRVLYELTGLKNVNLLQFRAFGSKNRTHNPKDVRWLERFHQLKSKIERIVTIAYLSMVKIDKKLENLSDKYQAEWMEIKDLKILAFDHNQIISEAITFIRQYVEANPSVLFDLLPRKFTASELRVLYELVYDKTFDVRNFHKKIAMMEYVVPLQERQTGVPHRAARYYKFDRKIYNKLHVTTKSFSK</sequence>
<dbReference type="Pfam" id="PF21906">
    <property type="entry name" value="WHD_NrtR"/>
    <property type="match status" value="1"/>
</dbReference>
<feature type="domain" description="Nudix hydrolase" evidence="1">
    <location>
        <begin position="12"/>
        <end position="165"/>
    </location>
</feature>
<dbReference type="PROSITE" id="PS51462">
    <property type="entry name" value="NUDIX"/>
    <property type="match status" value="1"/>
</dbReference>
<dbReference type="AlphaFoldDB" id="A0A1M5E659"/>
<dbReference type="InterPro" id="IPR000086">
    <property type="entry name" value="NUDIX_hydrolase_dom"/>
</dbReference>
<proteinExistence type="predicted"/>
<dbReference type="InterPro" id="IPR036390">
    <property type="entry name" value="WH_DNA-bd_sf"/>
</dbReference>
<dbReference type="STRING" id="1297750.SAMN05444405_11324"/>
<dbReference type="OrthoDB" id="9786141at2"/>
<dbReference type="SUPFAM" id="SSF55811">
    <property type="entry name" value="Nudix"/>
    <property type="match status" value="1"/>
</dbReference>
<dbReference type="CDD" id="cd18873">
    <property type="entry name" value="NUDIX_NadM_like"/>
    <property type="match status" value="1"/>
</dbReference>
<reference evidence="2 3" key="1">
    <citation type="submission" date="2016-11" db="EMBL/GenBank/DDBJ databases">
        <authorList>
            <person name="Jaros S."/>
            <person name="Januszkiewicz K."/>
            <person name="Wedrychowicz H."/>
        </authorList>
    </citation>
    <scope>NUCLEOTIDE SEQUENCE [LARGE SCALE GENOMIC DNA]</scope>
    <source>
        <strain evidence="2 3">DSM 26991</strain>
    </source>
</reference>
<evidence type="ECO:0000313" key="2">
    <source>
        <dbReference type="EMBL" id="SHF74552.1"/>
    </source>
</evidence>
<dbReference type="Pfam" id="PF00293">
    <property type="entry name" value="NUDIX"/>
    <property type="match status" value="1"/>
</dbReference>
<protein>
    <submittedName>
        <fullName evidence="2">NUDIX domain-containing protein</fullName>
    </submittedName>
</protein>